<reference evidence="2" key="1">
    <citation type="submission" date="2020-09" db="EMBL/GenBank/DDBJ databases">
        <authorList>
            <person name="Yoon J.-W."/>
        </authorList>
    </citation>
    <scope>NUCLEOTIDE SEQUENCE</scope>
    <source>
        <strain evidence="2">KMU-158</strain>
    </source>
</reference>
<evidence type="ECO:0000256" key="1">
    <source>
        <dbReference type="ARBA" id="ARBA00023002"/>
    </source>
</evidence>
<evidence type="ECO:0000313" key="2">
    <source>
        <dbReference type="EMBL" id="MBD2859850.1"/>
    </source>
</evidence>
<dbReference type="PANTHER" id="PTHR43157">
    <property type="entry name" value="PHOSPHATIDYLINOSITOL-GLYCAN BIOSYNTHESIS CLASS F PROTEIN-RELATED"/>
    <property type="match status" value="1"/>
</dbReference>
<gene>
    <name evidence="2" type="ORF">IB286_12630</name>
</gene>
<dbReference type="InterPro" id="IPR002347">
    <property type="entry name" value="SDR_fam"/>
</dbReference>
<dbReference type="AlphaFoldDB" id="A0A927GWV1"/>
<dbReference type="Pfam" id="PF00106">
    <property type="entry name" value="adh_short"/>
    <property type="match status" value="1"/>
</dbReference>
<dbReference type="SUPFAM" id="SSF51735">
    <property type="entry name" value="NAD(P)-binding Rossmann-fold domains"/>
    <property type="match status" value="1"/>
</dbReference>
<organism evidence="2 3">
    <name type="scientific">Spongiibacter pelagi</name>
    <dbReference type="NCBI Taxonomy" id="2760804"/>
    <lineage>
        <taxon>Bacteria</taxon>
        <taxon>Pseudomonadati</taxon>
        <taxon>Pseudomonadota</taxon>
        <taxon>Gammaproteobacteria</taxon>
        <taxon>Cellvibrionales</taxon>
        <taxon>Spongiibacteraceae</taxon>
        <taxon>Spongiibacter</taxon>
    </lineage>
</organism>
<evidence type="ECO:0000313" key="3">
    <source>
        <dbReference type="Proteomes" id="UP000610558"/>
    </source>
</evidence>
<sequence length="311" mass="33567">MKGWTPSEIPDLTGKRAMITGANSGIGYQTALMLAQRGARVWLGCRNAERAEAAIQRLEKALGSRDLLTVLPMDLASLDSVQHAAEQYLALNQPLDLLINNAGIMGLPLQRTCAGHEMLLAVNHLAHFALTASLLPALEAAPKARVVTISSLAAKSGVLDFDDLNWERSPYNKVAAYARAKLANQCFAIELQRRLQAAGSSVISLAAHPGYAATNVAFSNSETRSLARRLWQSMVRIGNALLAQSAERGALPSVYAATSETLQGGEYIGPSGPFQLRGTPSLLNLLPSATDKQTGEHLWRHSEQMTRTRYL</sequence>
<comment type="caution">
    <text evidence="2">The sequence shown here is derived from an EMBL/GenBank/DDBJ whole genome shotgun (WGS) entry which is preliminary data.</text>
</comment>
<dbReference type="EMBL" id="JACXLD010000007">
    <property type="protein sequence ID" value="MBD2859850.1"/>
    <property type="molecule type" value="Genomic_DNA"/>
</dbReference>
<accession>A0A927GWV1</accession>
<dbReference type="Proteomes" id="UP000610558">
    <property type="component" value="Unassembled WGS sequence"/>
</dbReference>
<proteinExistence type="predicted"/>
<dbReference type="NCBIfam" id="NF004846">
    <property type="entry name" value="PRK06197.1"/>
    <property type="match status" value="1"/>
</dbReference>
<dbReference type="Gene3D" id="3.40.50.720">
    <property type="entry name" value="NAD(P)-binding Rossmann-like Domain"/>
    <property type="match status" value="1"/>
</dbReference>
<dbReference type="PRINTS" id="PR00081">
    <property type="entry name" value="GDHRDH"/>
</dbReference>
<keyword evidence="1" id="KW-0560">Oxidoreductase</keyword>
<dbReference type="InterPro" id="IPR036291">
    <property type="entry name" value="NAD(P)-bd_dom_sf"/>
</dbReference>
<dbReference type="GO" id="GO:0016491">
    <property type="term" value="F:oxidoreductase activity"/>
    <property type="evidence" value="ECO:0007669"/>
    <property type="project" value="UniProtKB-KW"/>
</dbReference>
<dbReference type="PANTHER" id="PTHR43157:SF31">
    <property type="entry name" value="PHOSPHATIDYLINOSITOL-GLYCAN BIOSYNTHESIS CLASS F PROTEIN"/>
    <property type="match status" value="1"/>
</dbReference>
<dbReference type="RefSeq" id="WP_190766097.1">
    <property type="nucleotide sequence ID" value="NZ_JACXLD010000007.1"/>
</dbReference>
<name>A0A927GWV1_9GAMM</name>
<protein>
    <submittedName>
        <fullName evidence="2">SDR family NAD(P)-dependent oxidoreductase</fullName>
    </submittedName>
</protein>
<keyword evidence="3" id="KW-1185">Reference proteome</keyword>